<evidence type="ECO:0000313" key="5">
    <source>
        <dbReference type="EMBL" id="VEH69119.1"/>
    </source>
</evidence>
<evidence type="ECO:0000259" key="4">
    <source>
        <dbReference type="PROSITE" id="PS51194"/>
    </source>
</evidence>
<organism evidence="5 6">
    <name type="scientific">Arachnia propionica</name>
    <dbReference type="NCBI Taxonomy" id="1750"/>
    <lineage>
        <taxon>Bacteria</taxon>
        <taxon>Bacillati</taxon>
        <taxon>Actinomycetota</taxon>
        <taxon>Actinomycetes</taxon>
        <taxon>Propionibacteriales</taxon>
        <taxon>Propionibacteriaceae</taxon>
        <taxon>Arachnia</taxon>
    </lineage>
</organism>
<keyword evidence="1" id="KW-0547">Nucleotide-binding</keyword>
<feature type="domain" description="Helicase ATP-binding" evidence="3">
    <location>
        <begin position="73"/>
        <end position="260"/>
    </location>
</feature>
<dbReference type="Proteomes" id="UP000273044">
    <property type="component" value="Chromosome"/>
</dbReference>
<dbReference type="Pfam" id="PF00270">
    <property type="entry name" value="DEAD"/>
    <property type="match status" value="1"/>
</dbReference>
<dbReference type="InterPro" id="IPR018973">
    <property type="entry name" value="MZB"/>
</dbReference>
<dbReference type="GO" id="GO:0016787">
    <property type="term" value="F:hydrolase activity"/>
    <property type="evidence" value="ECO:0007669"/>
    <property type="project" value="UniProtKB-KW"/>
</dbReference>
<accession>A0A448MVI6</accession>
<evidence type="ECO:0000256" key="2">
    <source>
        <dbReference type="ARBA" id="ARBA00022840"/>
    </source>
</evidence>
<dbReference type="CDD" id="cd17923">
    <property type="entry name" value="DEXHc_Hrq1-like"/>
    <property type="match status" value="1"/>
</dbReference>
<dbReference type="NCBIfam" id="TIGR03817">
    <property type="entry name" value="DECH_helic"/>
    <property type="match status" value="1"/>
</dbReference>
<dbReference type="InterPro" id="IPR022307">
    <property type="entry name" value="Helicase_put_actinobac"/>
</dbReference>
<dbReference type="EC" id="3.6.4.13" evidence="5"/>
<keyword evidence="2" id="KW-0067">ATP-binding</keyword>
<dbReference type="PANTHER" id="PTHR47957:SF3">
    <property type="entry name" value="ATP-DEPENDENT HELICASE HRQ1"/>
    <property type="match status" value="1"/>
</dbReference>
<evidence type="ECO:0000313" key="6">
    <source>
        <dbReference type="Proteomes" id="UP000273044"/>
    </source>
</evidence>
<dbReference type="Pfam" id="PF09369">
    <property type="entry name" value="MZB"/>
    <property type="match status" value="1"/>
</dbReference>
<dbReference type="GO" id="GO:0043138">
    <property type="term" value="F:3'-5' DNA helicase activity"/>
    <property type="evidence" value="ECO:0007669"/>
    <property type="project" value="TreeGrafter"/>
</dbReference>
<keyword evidence="5" id="KW-0378">Hydrolase</keyword>
<dbReference type="GO" id="GO:0005524">
    <property type="term" value="F:ATP binding"/>
    <property type="evidence" value="ECO:0007669"/>
    <property type="project" value="UniProtKB-KW"/>
</dbReference>
<dbReference type="SMART" id="SM00490">
    <property type="entry name" value="HELICc"/>
    <property type="match status" value="1"/>
</dbReference>
<dbReference type="GO" id="GO:0006289">
    <property type="term" value="P:nucleotide-excision repair"/>
    <property type="evidence" value="ECO:0007669"/>
    <property type="project" value="TreeGrafter"/>
</dbReference>
<dbReference type="InterPro" id="IPR027417">
    <property type="entry name" value="P-loop_NTPase"/>
</dbReference>
<evidence type="ECO:0000259" key="3">
    <source>
        <dbReference type="PROSITE" id="PS51192"/>
    </source>
</evidence>
<dbReference type="Gene3D" id="3.40.50.300">
    <property type="entry name" value="P-loop containing nucleotide triphosphate hydrolases"/>
    <property type="match status" value="2"/>
</dbReference>
<dbReference type="GO" id="GO:0003724">
    <property type="term" value="F:RNA helicase activity"/>
    <property type="evidence" value="ECO:0007669"/>
    <property type="project" value="UniProtKB-EC"/>
</dbReference>
<keyword evidence="5" id="KW-0347">Helicase</keyword>
<dbReference type="Pfam" id="PF00271">
    <property type="entry name" value="Helicase_C"/>
    <property type="match status" value="1"/>
</dbReference>
<name>A0A448MVI6_9ACTN</name>
<protein>
    <submittedName>
        <fullName evidence="5">ATP-dependent RNA helicase SrmB</fullName>
        <ecNumber evidence="5">3.6.4.13</ecNumber>
    </submittedName>
</protein>
<dbReference type="InterPro" id="IPR014001">
    <property type="entry name" value="Helicase_ATP-bd"/>
</dbReference>
<dbReference type="AlphaFoldDB" id="A0A448MVI6"/>
<feature type="domain" description="Helicase C-terminal" evidence="4">
    <location>
        <begin position="285"/>
        <end position="436"/>
    </location>
</feature>
<dbReference type="SUPFAM" id="SSF52540">
    <property type="entry name" value="P-loop containing nucleoside triphosphate hydrolases"/>
    <property type="match status" value="1"/>
</dbReference>
<dbReference type="InterPro" id="IPR001650">
    <property type="entry name" value="Helicase_C-like"/>
</dbReference>
<dbReference type="Pfam" id="PF22982">
    <property type="entry name" value="WHD_HRQ1"/>
    <property type="match status" value="1"/>
</dbReference>
<dbReference type="CDD" id="cd18797">
    <property type="entry name" value="SF2_C_Hrq"/>
    <property type="match status" value="1"/>
</dbReference>
<evidence type="ECO:0000256" key="1">
    <source>
        <dbReference type="ARBA" id="ARBA00022741"/>
    </source>
</evidence>
<dbReference type="GO" id="GO:0003676">
    <property type="term" value="F:nucleic acid binding"/>
    <property type="evidence" value="ECO:0007669"/>
    <property type="project" value="InterPro"/>
</dbReference>
<dbReference type="PROSITE" id="PS51194">
    <property type="entry name" value="HELICASE_CTER"/>
    <property type="match status" value="1"/>
</dbReference>
<sequence>MKWVRPNQRARDGRVGRVNWEWVTGAEEAVVVRRRPVSPGAWADWPGWLDAELVDGFRAAGIDRPWRHQVEFAELARAGRHAAICTPTGSGKSLAYLMPVLAALREPRAGRGRGFALRRPAALYLAPTKALAHDQARAAGVLAPGSVRIGALDGDSDETERRFAREHANLVLTNPDMLHFSVLPNHRRWSALLGGLRYVVIDEAHRYQGVFGAHVAQVLRRLRRLAAAHGAEPTILLSSATAPNAADFGGALIGEDRVEVVADSAAPVAARTVVLWQPSVSLNRDTSRLLAGLVDDATQTLAFVASRAGAELTSLEAAELAAEPGRIASYRGGYLAMERRDLEAALQTGEILGLATTNALELGIDVSGIDAVLVSGFPGKLSAFWQQAGRAGRAGREALVVLLARENPLDAYLLQHPELIFDAPVEAAICHPQNPHVLGPHLAAAAQEQPLTAADERWFGPTALPLVAHLAAGKVLRDRGGTWYWTRPDRAVDHINLRSTTPRPVEIIERSTGQVIGVVDPAAADRTVHRGAVYLHQGRSFVVTELDVEERSAMVVAAHNPWYTQAESAQDIAVLREQRSRPLGSTTLHFGDVRLSWQVTGYLRRDETTHEVLDSTPLDCPEHTLTTQAVWWSVPETLERELGWGPLQLGAAAHAAEHTSIGLLPAFAPCDRWDIGGISTARHPDTGLATVFVHDGLPGGAGFAARAHEVAEQWLAATLERLRTCRCESGCPACIVSPKCGNANQVLDKTAATELLRRIL</sequence>
<dbReference type="InterPro" id="IPR011545">
    <property type="entry name" value="DEAD/DEAH_box_helicase_dom"/>
</dbReference>
<dbReference type="InterPro" id="IPR055227">
    <property type="entry name" value="HRQ1_WHD"/>
</dbReference>
<reference evidence="5 6" key="1">
    <citation type="submission" date="2018-12" db="EMBL/GenBank/DDBJ databases">
        <authorList>
            <consortium name="Pathogen Informatics"/>
        </authorList>
    </citation>
    <scope>NUCLEOTIDE SEQUENCE [LARGE SCALE GENOMIC DNA]</scope>
    <source>
        <strain evidence="5 6">NCTC12967</strain>
    </source>
</reference>
<keyword evidence="6" id="KW-1185">Reference proteome</keyword>
<dbReference type="PANTHER" id="PTHR47957">
    <property type="entry name" value="ATP-DEPENDENT HELICASE HRQ1"/>
    <property type="match status" value="1"/>
</dbReference>
<gene>
    <name evidence="5" type="primary">srmB</name>
    <name evidence="5" type="ORF">NCTC12967_00383</name>
</gene>
<dbReference type="SMART" id="SM00487">
    <property type="entry name" value="DEXDc"/>
    <property type="match status" value="1"/>
</dbReference>
<dbReference type="GO" id="GO:0036297">
    <property type="term" value="P:interstrand cross-link repair"/>
    <property type="evidence" value="ECO:0007669"/>
    <property type="project" value="TreeGrafter"/>
</dbReference>
<dbReference type="EMBL" id="LR134406">
    <property type="protein sequence ID" value="VEH69119.1"/>
    <property type="molecule type" value="Genomic_DNA"/>
</dbReference>
<dbReference type="PROSITE" id="PS51192">
    <property type="entry name" value="HELICASE_ATP_BIND_1"/>
    <property type="match status" value="1"/>
</dbReference>
<proteinExistence type="predicted"/>